<dbReference type="AlphaFoldDB" id="A0A655DP62"/>
<reference evidence="1 2" key="1">
    <citation type="submission" date="2015-03" db="EMBL/GenBank/DDBJ databases">
        <authorList>
            <consortium name="Pathogen Informatics"/>
        </authorList>
    </citation>
    <scope>NUCLEOTIDE SEQUENCE [LARGE SCALE GENOMIC DNA]</scope>
    <source>
        <strain evidence="1 2">3476</strain>
    </source>
</reference>
<evidence type="ECO:0000313" key="2">
    <source>
        <dbReference type="Proteomes" id="UP000039541"/>
    </source>
</evidence>
<dbReference type="Proteomes" id="UP000039541">
    <property type="component" value="Unassembled WGS sequence"/>
</dbReference>
<protein>
    <submittedName>
        <fullName evidence="1">Uncharacterized protein</fullName>
    </submittedName>
</protein>
<sequence length="83" mass="9821">MQRLRQSMADARYRANQVGARAQMRDFTQILNAMAFCRHRVGIRIFHPACDFYFRGLDFETLSLSRRRDNLTCYYHGAACRQV</sequence>
<organism evidence="1 2">
    <name type="scientific">Salmonella enterica subsp. enterica serovar Bovismorbificans</name>
    <dbReference type="NCBI Taxonomy" id="58097"/>
    <lineage>
        <taxon>Bacteria</taxon>
        <taxon>Pseudomonadati</taxon>
        <taxon>Pseudomonadota</taxon>
        <taxon>Gammaproteobacteria</taxon>
        <taxon>Enterobacterales</taxon>
        <taxon>Enterobacteriaceae</taxon>
        <taxon>Salmonella</taxon>
    </lineage>
</organism>
<gene>
    <name evidence="1" type="ORF">ERS008202_03510</name>
</gene>
<evidence type="ECO:0000313" key="1">
    <source>
        <dbReference type="EMBL" id="CNU77815.1"/>
    </source>
</evidence>
<dbReference type="EMBL" id="CQPC01000055">
    <property type="protein sequence ID" value="CNU77815.1"/>
    <property type="molecule type" value="Genomic_DNA"/>
</dbReference>
<proteinExistence type="predicted"/>
<accession>A0A655DP62</accession>
<name>A0A655DP62_SALET</name>